<evidence type="ECO:0000256" key="2">
    <source>
        <dbReference type="ARBA" id="ARBA00022527"/>
    </source>
</evidence>
<keyword evidence="8" id="KW-0418">Kinase</keyword>
<evidence type="ECO:0000256" key="14">
    <source>
        <dbReference type="PROSITE-ProRule" id="PRU10141"/>
    </source>
</evidence>
<keyword evidence="5" id="KW-0732">Signal</keyword>
<comment type="subcellular location">
    <subcellularLocation>
        <location evidence="1">Membrane</location>
        <topology evidence="1">Single-pass membrane protein</topology>
    </subcellularLocation>
</comment>
<evidence type="ECO:0000256" key="7">
    <source>
        <dbReference type="ARBA" id="ARBA00022741"/>
    </source>
</evidence>
<name>A0A6J5V6X6_PRUAR</name>
<keyword evidence="9 14" id="KW-0067">ATP-binding</keyword>
<keyword evidence="12" id="KW-0675">Receptor</keyword>
<evidence type="ECO:0000256" key="5">
    <source>
        <dbReference type="ARBA" id="ARBA00022729"/>
    </source>
</evidence>
<reference evidence="17 18" key="1">
    <citation type="submission" date="2020-05" db="EMBL/GenBank/DDBJ databases">
        <authorList>
            <person name="Campoy J."/>
            <person name="Schneeberger K."/>
            <person name="Spophaly S."/>
        </authorList>
    </citation>
    <scope>NUCLEOTIDE SEQUENCE [LARGE SCALE GENOMIC DNA]</scope>
    <source>
        <strain evidence="17">PruArmRojPasFocal</strain>
    </source>
</reference>
<dbReference type="FunFam" id="3.30.200.20:FF:000142">
    <property type="entry name" value="Cysteine-rich receptor-like protein kinase 10"/>
    <property type="match status" value="1"/>
</dbReference>
<keyword evidence="2" id="KW-0723">Serine/threonine-protein kinase</keyword>
<evidence type="ECO:0000313" key="17">
    <source>
        <dbReference type="EMBL" id="CAB4283557.1"/>
    </source>
</evidence>
<evidence type="ECO:0000256" key="12">
    <source>
        <dbReference type="ARBA" id="ARBA00023170"/>
    </source>
</evidence>
<evidence type="ECO:0000256" key="4">
    <source>
        <dbReference type="ARBA" id="ARBA00022692"/>
    </source>
</evidence>
<dbReference type="Gene3D" id="3.30.200.20">
    <property type="entry name" value="Phosphorylase Kinase, domain 1"/>
    <property type="match status" value="1"/>
</dbReference>
<dbReference type="PROSITE" id="PS00107">
    <property type="entry name" value="PROTEIN_KINASE_ATP"/>
    <property type="match status" value="1"/>
</dbReference>
<keyword evidence="7 14" id="KW-0547">Nucleotide-binding</keyword>
<evidence type="ECO:0000256" key="11">
    <source>
        <dbReference type="ARBA" id="ARBA00023136"/>
    </source>
</evidence>
<dbReference type="GO" id="GO:0005524">
    <property type="term" value="F:ATP binding"/>
    <property type="evidence" value="ECO:0007669"/>
    <property type="project" value="UniProtKB-UniRule"/>
</dbReference>
<evidence type="ECO:0000256" key="8">
    <source>
        <dbReference type="ARBA" id="ARBA00022777"/>
    </source>
</evidence>
<dbReference type="InterPro" id="IPR011009">
    <property type="entry name" value="Kinase-like_dom_sf"/>
</dbReference>
<keyword evidence="13" id="KW-0325">Glycoprotein</keyword>
<dbReference type="EMBL" id="CAEKDK010000006">
    <property type="protein sequence ID" value="CAB4283557.1"/>
    <property type="molecule type" value="Genomic_DNA"/>
</dbReference>
<keyword evidence="3" id="KW-0808">Transferase</keyword>
<evidence type="ECO:0000256" key="6">
    <source>
        <dbReference type="ARBA" id="ARBA00022737"/>
    </source>
</evidence>
<dbReference type="InterPro" id="IPR017441">
    <property type="entry name" value="Protein_kinase_ATP_BS"/>
</dbReference>
<dbReference type="PANTHER" id="PTHR27002">
    <property type="entry name" value="RECEPTOR-LIKE SERINE/THREONINE-PROTEIN KINASE SD1-8"/>
    <property type="match status" value="1"/>
</dbReference>
<dbReference type="GO" id="GO:0005886">
    <property type="term" value="C:plasma membrane"/>
    <property type="evidence" value="ECO:0007669"/>
    <property type="project" value="TreeGrafter"/>
</dbReference>
<dbReference type="Pfam" id="PF07714">
    <property type="entry name" value="PK_Tyr_Ser-Thr"/>
    <property type="match status" value="1"/>
</dbReference>
<dbReference type="AlphaFoldDB" id="A0A6J5V6X6"/>
<dbReference type="Proteomes" id="UP000507222">
    <property type="component" value="Unassembled WGS sequence"/>
</dbReference>
<dbReference type="InterPro" id="IPR000719">
    <property type="entry name" value="Prot_kinase_dom"/>
</dbReference>
<keyword evidence="6" id="KW-0677">Repeat</keyword>
<evidence type="ECO:0000256" key="15">
    <source>
        <dbReference type="SAM" id="MobiDB-lite"/>
    </source>
</evidence>
<gene>
    <name evidence="17" type="ORF">CURHAP_LOCUS38317</name>
</gene>
<evidence type="ECO:0000313" key="18">
    <source>
        <dbReference type="Proteomes" id="UP000507222"/>
    </source>
</evidence>
<keyword evidence="11" id="KW-0472">Membrane</keyword>
<evidence type="ECO:0000256" key="3">
    <source>
        <dbReference type="ARBA" id="ARBA00022679"/>
    </source>
</evidence>
<dbReference type="GO" id="GO:0004674">
    <property type="term" value="F:protein serine/threonine kinase activity"/>
    <property type="evidence" value="ECO:0007669"/>
    <property type="project" value="UniProtKB-KW"/>
</dbReference>
<evidence type="ECO:0000256" key="10">
    <source>
        <dbReference type="ARBA" id="ARBA00022989"/>
    </source>
</evidence>
<keyword evidence="4" id="KW-0812">Transmembrane</keyword>
<organism evidence="17 18">
    <name type="scientific">Prunus armeniaca</name>
    <name type="common">Apricot</name>
    <name type="synonym">Armeniaca vulgaris</name>
    <dbReference type="NCBI Taxonomy" id="36596"/>
    <lineage>
        <taxon>Eukaryota</taxon>
        <taxon>Viridiplantae</taxon>
        <taxon>Streptophyta</taxon>
        <taxon>Embryophyta</taxon>
        <taxon>Tracheophyta</taxon>
        <taxon>Spermatophyta</taxon>
        <taxon>Magnoliopsida</taxon>
        <taxon>eudicotyledons</taxon>
        <taxon>Gunneridae</taxon>
        <taxon>Pentapetalae</taxon>
        <taxon>rosids</taxon>
        <taxon>fabids</taxon>
        <taxon>Rosales</taxon>
        <taxon>Rosaceae</taxon>
        <taxon>Amygdaloideae</taxon>
        <taxon>Amygdaleae</taxon>
        <taxon>Prunus</taxon>
    </lineage>
</organism>
<dbReference type="PROSITE" id="PS50011">
    <property type="entry name" value="PROTEIN_KINASE_DOM"/>
    <property type="match status" value="1"/>
</dbReference>
<evidence type="ECO:0000256" key="9">
    <source>
        <dbReference type="ARBA" id="ARBA00022840"/>
    </source>
</evidence>
<evidence type="ECO:0000259" key="16">
    <source>
        <dbReference type="PROSITE" id="PS50011"/>
    </source>
</evidence>
<proteinExistence type="predicted"/>
<dbReference type="PANTHER" id="PTHR27002:SF1073">
    <property type="entry name" value="CYSTEINE-RICH RECEPTOR-LIKE PROTEIN KINASE 29"/>
    <property type="match status" value="1"/>
</dbReference>
<sequence length="162" mass="17742">MTLQTVQPLPALSPPLSSPPPPSTSTGGSDDTDEIGSAEFLQFDLATIRVSTDDFSEANKLGQGRFGSVYRGRLLNGEDIAVKRLSTNSGQGDLEFKNEVLLVAKLQHRNLVRLLGFCLEGSERLLVYEFVPNASLDHIIFDPTKHAQLDWGRQYKIIVGTA</sequence>
<accession>A0A6J5V6X6</accession>
<protein>
    <recommendedName>
        <fullName evidence="16">Protein kinase domain-containing protein</fullName>
    </recommendedName>
</protein>
<feature type="domain" description="Protein kinase" evidence="16">
    <location>
        <begin position="55"/>
        <end position="162"/>
    </location>
</feature>
<evidence type="ECO:0000256" key="1">
    <source>
        <dbReference type="ARBA" id="ARBA00004167"/>
    </source>
</evidence>
<dbReference type="SUPFAM" id="SSF56112">
    <property type="entry name" value="Protein kinase-like (PK-like)"/>
    <property type="match status" value="1"/>
</dbReference>
<feature type="compositionally biased region" description="Pro residues" evidence="15">
    <location>
        <begin position="11"/>
        <end position="23"/>
    </location>
</feature>
<dbReference type="InterPro" id="IPR001245">
    <property type="entry name" value="Ser-Thr/Tyr_kinase_cat_dom"/>
</dbReference>
<feature type="region of interest" description="Disordered" evidence="15">
    <location>
        <begin position="1"/>
        <end position="33"/>
    </location>
</feature>
<keyword evidence="10" id="KW-1133">Transmembrane helix</keyword>
<feature type="binding site" evidence="14">
    <location>
        <position position="83"/>
    </location>
    <ligand>
        <name>ATP</name>
        <dbReference type="ChEBI" id="CHEBI:30616"/>
    </ligand>
</feature>
<evidence type="ECO:0000256" key="13">
    <source>
        <dbReference type="ARBA" id="ARBA00023180"/>
    </source>
</evidence>